<keyword evidence="5" id="KW-1185">Reference proteome</keyword>
<feature type="domain" description="Transcription factor Iwr1" evidence="3">
    <location>
        <begin position="235"/>
        <end position="306"/>
    </location>
</feature>
<feature type="compositionally biased region" description="Acidic residues" evidence="2">
    <location>
        <begin position="279"/>
        <end position="295"/>
    </location>
</feature>
<dbReference type="GO" id="GO:0006606">
    <property type="term" value="P:protein import into nucleus"/>
    <property type="evidence" value="ECO:0007669"/>
    <property type="project" value="InterPro"/>
</dbReference>
<feature type="compositionally biased region" description="Basic and acidic residues" evidence="2">
    <location>
        <begin position="24"/>
        <end position="34"/>
    </location>
</feature>
<reference evidence="4" key="1">
    <citation type="journal article" date="2020" name="Stud. Mycol.">
        <title>101 Dothideomycetes genomes: a test case for predicting lifestyles and emergence of pathogens.</title>
        <authorList>
            <person name="Haridas S."/>
            <person name="Albert R."/>
            <person name="Binder M."/>
            <person name="Bloem J."/>
            <person name="Labutti K."/>
            <person name="Salamov A."/>
            <person name="Andreopoulos B."/>
            <person name="Baker S."/>
            <person name="Barry K."/>
            <person name="Bills G."/>
            <person name="Bluhm B."/>
            <person name="Cannon C."/>
            <person name="Castanera R."/>
            <person name="Culley D."/>
            <person name="Daum C."/>
            <person name="Ezra D."/>
            <person name="Gonzalez J."/>
            <person name="Henrissat B."/>
            <person name="Kuo A."/>
            <person name="Liang C."/>
            <person name="Lipzen A."/>
            <person name="Lutzoni F."/>
            <person name="Magnuson J."/>
            <person name="Mondo S."/>
            <person name="Nolan M."/>
            <person name="Ohm R."/>
            <person name="Pangilinan J."/>
            <person name="Park H.-J."/>
            <person name="Ramirez L."/>
            <person name="Alfaro M."/>
            <person name="Sun H."/>
            <person name="Tritt A."/>
            <person name="Yoshinaga Y."/>
            <person name="Zwiers L.-H."/>
            <person name="Turgeon B."/>
            <person name="Goodwin S."/>
            <person name="Spatafora J."/>
            <person name="Crous P."/>
            <person name="Grigoriev I."/>
        </authorList>
    </citation>
    <scope>NUCLEOTIDE SEQUENCE</scope>
    <source>
        <strain evidence="4">CBS 109.77</strain>
    </source>
</reference>
<feature type="compositionally biased region" description="Polar residues" evidence="2">
    <location>
        <begin position="1"/>
        <end position="10"/>
    </location>
</feature>
<dbReference type="PANTHER" id="PTHR28063:SF1">
    <property type="entry name" value="RNA POLYMERASE II NUCLEAR LOCALIZATION PROTEIN IWR1"/>
    <property type="match status" value="1"/>
</dbReference>
<protein>
    <recommendedName>
        <fullName evidence="3">Transcription factor Iwr1 domain-containing protein</fullName>
    </recommendedName>
</protein>
<gene>
    <name evidence="4" type="ORF">K505DRAFT_407562</name>
</gene>
<evidence type="ECO:0000259" key="3">
    <source>
        <dbReference type="Pfam" id="PF08574"/>
    </source>
</evidence>
<sequence length="368" mass="41699">MSRNPPQTLSVKRKRNEAPVDSLVVERTEKRQKSDVFSLPGNAATPSGEQQAKSDAQDGTVVYRLRQVPNGKIPLPIASPATQSPRRFLIDKTTGQRVLVEDRPVVEDKHATNSVQAHPSCAQEVKTVKSVPNIVVEETSHLRKRPGPAAALRPKATAKSPYVGKAEPSEDVVRQFEKFSDQVEREELDAPKQVSRPSRFNVKPNPPKLRYKDRHPEKAAAQEAKDSEAMQVDTEEYVYDTYVREIILPDADGKIPEPQGTVGFIVINEEDVVWWNGDDESDREFDLDDEDENAEDYYANDYPEDELSSNDEYDRDPYKYRADRDEEYDLDDADNDDDDDKDESFRQSVPLPLPIIRPSPGYWGLADE</sequence>
<dbReference type="InterPro" id="IPR013883">
    <property type="entry name" value="TF_Iwr1_dom"/>
</dbReference>
<dbReference type="EMBL" id="MU001893">
    <property type="protein sequence ID" value="KAF2794373.1"/>
    <property type="molecule type" value="Genomic_DNA"/>
</dbReference>
<feature type="compositionally biased region" description="Polar residues" evidence="2">
    <location>
        <begin position="44"/>
        <end position="54"/>
    </location>
</feature>
<evidence type="ECO:0000313" key="4">
    <source>
        <dbReference type="EMBL" id="KAF2794373.1"/>
    </source>
</evidence>
<dbReference type="GO" id="GO:0005737">
    <property type="term" value="C:cytoplasm"/>
    <property type="evidence" value="ECO:0007669"/>
    <property type="project" value="TreeGrafter"/>
</dbReference>
<feature type="region of interest" description="Disordered" evidence="2">
    <location>
        <begin position="279"/>
        <end position="368"/>
    </location>
</feature>
<feature type="compositionally biased region" description="Acidic residues" evidence="2">
    <location>
        <begin position="302"/>
        <end position="314"/>
    </location>
</feature>
<dbReference type="AlphaFoldDB" id="A0A6A6XEA8"/>
<proteinExistence type="inferred from homology"/>
<evidence type="ECO:0000256" key="2">
    <source>
        <dbReference type="SAM" id="MobiDB-lite"/>
    </source>
</evidence>
<feature type="region of interest" description="Disordered" evidence="2">
    <location>
        <begin position="139"/>
        <end position="166"/>
    </location>
</feature>
<feature type="region of interest" description="Disordered" evidence="2">
    <location>
        <begin position="185"/>
        <end position="232"/>
    </location>
</feature>
<evidence type="ECO:0000256" key="1">
    <source>
        <dbReference type="ARBA" id="ARBA00010218"/>
    </source>
</evidence>
<feature type="compositionally biased region" description="Acidic residues" evidence="2">
    <location>
        <begin position="325"/>
        <end position="342"/>
    </location>
</feature>
<dbReference type="Pfam" id="PF08574">
    <property type="entry name" value="Iwr1"/>
    <property type="match status" value="1"/>
</dbReference>
<comment type="similarity">
    <text evidence="1">Belongs to the IWR1/SLC7A6OS family.</text>
</comment>
<feature type="compositionally biased region" description="Basic and acidic residues" evidence="2">
    <location>
        <begin position="315"/>
        <end position="324"/>
    </location>
</feature>
<dbReference type="OrthoDB" id="6255506at2759"/>
<feature type="region of interest" description="Disordered" evidence="2">
    <location>
        <begin position="1"/>
        <end position="59"/>
    </location>
</feature>
<dbReference type="Proteomes" id="UP000799757">
    <property type="component" value="Unassembled WGS sequence"/>
</dbReference>
<name>A0A6A6XEA8_9PLEO</name>
<organism evidence="4 5">
    <name type="scientific">Melanomma pulvis-pyrius CBS 109.77</name>
    <dbReference type="NCBI Taxonomy" id="1314802"/>
    <lineage>
        <taxon>Eukaryota</taxon>
        <taxon>Fungi</taxon>
        <taxon>Dikarya</taxon>
        <taxon>Ascomycota</taxon>
        <taxon>Pezizomycotina</taxon>
        <taxon>Dothideomycetes</taxon>
        <taxon>Pleosporomycetidae</taxon>
        <taxon>Pleosporales</taxon>
        <taxon>Melanommataceae</taxon>
        <taxon>Melanomma</taxon>
    </lineage>
</organism>
<evidence type="ECO:0000313" key="5">
    <source>
        <dbReference type="Proteomes" id="UP000799757"/>
    </source>
</evidence>
<accession>A0A6A6XEA8</accession>
<dbReference type="InterPro" id="IPR040150">
    <property type="entry name" value="Iwr1"/>
</dbReference>
<dbReference type="PANTHER" id="PTHR28063">
    <property type="entry name" value="RNA POLYMERASE II NUCLEAR LOCALIZATION PROTEIN IWR1"/>
    <property type="match status" value="1"/>
</dbReference>
<feature type="compositionally biased region" description="Basic and acidic residues" evidence="2">
    <location>
        <begin position="214"/>
        <end position="228"/>
    </location>
</feature>